<keyword evidence="4" id="KW-0594">Phospholipid biosynthesis</keyword>
<accession>A0ABR9VQJ5</accession>
<organism evidence="6 7">
    <name type="scientific">Synechocystis salina LEGE 00031</name>
    <dbReference type="NCBI Taxonomy" id="1828736"/>
    <lineage>
        <taxon>Bacteria</taxon>
        <taxon>Bacillati</taxon>
        <taxon>Cyanobacteriota</taxon>
        <taxon>Cyanophyceae</taxon>
        <taxon>Synechococcales</taxon>
        <taxon>Merismopediaceae</taxon>
        <taxon>Synechocystis</taxon>
    </lineage>
</organism>
<dbReference type="SMART" id="SM00563">
    <property type="entry name" value="PlsC"/>
    <property type="match status" value="1"/>
</dbReference>
<dbReference type="Pfam" id="PF01553">
    <property type="entry name" value="Acyltransferase"/>
    <property type="match status" value="1"/>
</dbReference>
<dbReference type="InterPro" id="IPR004552">
    <property type="entry name" value="AGP_acyltrans"/>
</dbReference>
<dbReference type="Proteomes" id="UP000658720">
    <property type="component" value="Unassembled WGS sequence"/>
</dbReference>
<feature type="domain" description="Phospholipid/glycerol acyltransferase" evidence="5">
    <location>
        <begin position="58"/>
        <end position="170"/>
    </location>
</feature>
<keyword evidence="2 4" id="KW-0808">Transferase</keyword>
<keyword evidence="4" id="KW-0443">Lipid metabolism</keyword>
<comment type="similarity">
    <text evidence="1 4">Belongs to the 1-acyl-sn-glycerol-3-phosphate acyltransferase family.</text>
</comment>
<comment type="catalytic activity">
    <reaction evidence="4">
        <text>a 1-acyl-sn-glycero-3-phosphate + an acyl-CoA = a 1,2-diacyl-sn-glycero-3-phosphate + CoA</text>
        <dbReference type="Rhea" id="RHEA:19709"/>
        <dbReference type="ChEBI" id="CHEBI:57287"/>
        <dbReference type="ChEBI" id="CHEBI:57970"/>
        <dbReference type="ChEBI" id="CHEBI:58342"/>
        <dbReference type="ChEBI" id="CHEBI:58608"/>
        <dbReference type="EC" id="2.3.1.51"/>
    </reaction>
</comment>
<comment type="caution">
    <text evidence="6">The sequence shown here is derived from an EMBL/GenBank/DDBJ whole genome shotgun (WGS) entry which is preliminary data.</text>
</comment>
<evidence type="ECO:0000256" key="2">
    <source>
        <dbReference type="ARBA" id="ARBA00022679"/>
    </source>
</evidence>
<gene>
    <name evidence="6" type="ORF">IQ217_07085</name>
</gene>
<evidence type="ECO:0000313" key="7">
    <source>
        <dbReference type="Proteomes" id="UP000658720"/>
    </source>
</evidence>
<protein>
    <recommendedName>
        <fullName evidence="4">1-acyl-sn-glycerol-3-phosphate acyltransferase</fullName>
        <ecNumber evidence="4">2.3.1.51</ecNumber>
    </recommendedName>
</protein>
<keyword evidence="4" id="KW-0444">Lipid biosynthesis</keyword>
<dbReference type="CDD" id="cd07989">
    <property type="entry name" value="LPLAT_AGPAT-like"/>
    <property type="match status" value="1"/>
</dbReference>
<sequence>MDSEINHSGGLSAPRPRETSLNLALYRGLKWGVVRPLLHGLFQARVYGQELVPTQGPALVVSNHASYFDPPFLSCAMARPVAFMAKEELFNVPLLGPAIRLYGAYPVKRGSGDRGALRAALTALGDGWLVGVFLEGTRTKDGRIHQPKLGAAMIAAKAQVPIIPVSLGGVEQIFQPGSPWPHPVPLTIRIGKAIAPPVKNKKPELEAVTKACQAQIHQMLDLGRD</sequence>
<dbReference type="RefSeq" id="WP_194019408.1">
    <property type="nucleotide sequence ID" value="NZ_JADEVV010000015.1"/>
</dbReference>
<evidence type="ECO:0000259" key="5">
    <source>
        <dbReference type="SMART" id="SM00563"/>
    </source>
</evidence>
<evidence type="ECO:0000256" key="4">
    <source>
        <dbReference type="RuleBase" id="RU361267"/>
    </source>
</evidence>
<evidence type="ECO:0000256" key="3">
    <source>
        <dbReference type="ARBA" id="ARBA00023315"/>
    </source>
</evidence>
<dbReference type="InterPro" id="IPR002123">
    <property type="entry name" value="Plipid/glycerol_acylTrfase"/>
</dbReference>
<dbReference type="NCBIfam" id="TIGR00530">
    <property type="entry name" value="AGP_acyltrn"/>
    <property type="match status" value="1"/>
</dbReference>
<dbReference type="PANTHER" id="PTHR10434:SF11">
    <property type="entry name" value="1-ACYL-SN-GLYCEROL-3-PHOSPHATE ACYLTRANSFERASE"/>
    <property type="match status" value="1"/>
</dbReference>
<dbReference type="SUPFAM" id="SSF69593">
    <property type="entry name" value="Glycerol-3-phosphate (1)-acyltransferase"/>
    <property type="match status" value="1"/>
</dbReference>
<evidence type="ECO:0000256" key="1">
    <source>
        <dbReference type="ARBA" id="ARBA00008655"/>
    </source>
</evidence>
<dbReference type="PANTHER" id="PTHR10434">
    <property type="entry name" value="1-ACYL-SN-GLYCEROL-3-PHOSPHATE ACYLTRANSFERASE"/>
    <property type="match status" value="1"/>
</dbReference>
<keyword evidence="3 4" id="KW-0012">Acyltransferase</keyword>
<proteinExistence type="inferred from homology"/>
<dbReference type="GO" id="GO:0016746">
    <property type="term" value="F:acyltransferase activity"/>
    <property type="evidence" value="ECO:0007669"/>
    <property type="project" value="UniProtKB-KW"/>
</dbReference>
<reference evidence="6 7" key="1">
    <citation type="submission" date="2020-10" db="EMBL/GenBank/DDBJ databases">
        <authorList>
            <person name="Castelo-Branco R."/>
            <person name="Eusebio N."/>
            <person name="Adriana R."/>
            <person name="Vieira A."/>
            <person name="Brugerolle De Fraissinette N."/>
            <person name="Rezende De Castro R."/>
            <person name="Schneider M.P."/>
            <person name="Vasconcelos V."/>
            <person name="Leao P.N."/>
        </authorList>
    </citation>
    <scope>NUCLEOTIDE SEQUENCE [LARGE SCALE GENOMIC DNA]</scope>
    <source>
        <strain evidence="6 7">LEGE 00031</strain>
    </source>
</reference>
<dbReference type="EMBL" id="JADEVV010000015">
    <property type="protein sequence ID" value="MBE9253621.1"/>
    <property type="molecule type" value="Genomic_DNA"/>
</dbReference>
<name>A0ABR9VQJ5_9SYNC</name>
<comment type="domain">
    <text evidence="4">The HXXXXD motif is essential for acyltransferase activity and may constitute the binding site for the phosphate moiety of the glycerol-3-phosphate.</text>
</comment>
<keyword evidence="7" id="KW-1185">Reference proteome</keyword>
<dbReference type="EC" id="2.3.1.51" evidence="4"/>
<evidence type="ECO:0000313" key="6">
    <source>
        <dbReference type="EMBL" id="MBE9253621.1"/>
    </source>
</evidence>
<keyword evidence="4" id="KW-1208">Phospholipid metabolism</keyword>